<dbReference type="PANTHER" id="PTHR46801:SF6">
    <property type="entry name" value="LIPID-BINDING SERUM GLYCOPROTEIN C-TERMINAL DOMAIN-CONTAINING PROTEIN"/>
    <property type="match status" value="1"/>
</dbReference>
<evidence type="ECO:0000259" key="5">
    <source>
        <dbReference type="SMART" id="SM00329"/>
    </source>
</evidence>
<evidence type="ECO:0000256" key="3">
    <source>
        <dbReference type="PIRSR" id="PIRSR002417-50"/>
    </source>
</evidence>
<feature type="domain" description="Lipid-binding serum glycoprotein C-terminal" evidence="5">
    <location>
        <begin position="315"/>
        <end position="513"/>
    </location>
</feature>
<name>A0A0A0LQW5_CUCSA</name>
<feature type="disulfide bond" evidence="3">
    <location>
        <begin position="202"/>
        <end position="241"/>
    </location>
</feature>
<dbReference type="PANTHER" id="PTHR46801">
    <property type="entry name" value="OS06G0309200 PROTEIN"/>
    <property type="match status" value="1"/>
</dbReference>
<evidence type="ECO:0000313" key="6">
    <source>
        <dbReference type="EMBL" id="KGN63192.1"/>
    </source>
</evidence>
<dbReference type="GO" id="GO:0005615">
    <property type="term" value="C:extracellular space"/>
    <property type="evidence" value="ECO:0007669"/>
    <property type="project" value="InterPro"/>
</dbReference>
<sequence>MIKLKRAVIDFHSMFKVVIVAFHSKLPSSDFLSCFSMLKFFMPPILLFLLSVSSLIPGDAYSSPTQSFASTVITQKGLDFLKDLFIDKAISSVIPINLPQSEKTVKIPFVGNVHMVLSNTTIYQLDVPSSNVKPGDSGVSIVASGTTCDLSMDWRYSYSTWLVPAEISDEGQASVQVHGMEVRLTLGLELQEETLKLFLLGCGCSVQDISIKLDGGASWLYQGLVDTFEEQISSAVEKAICKKLGKGILKADSFLQALPKEVQVNDNASFDITFAEKPLLSNSSIALKINGLFRERVKLPKPKYHFEKSPSASCTDPSKMFGITIDEEVFNSALALYYNANFMQWSLNDVPNQPLLNTAGWRFIVPQLYKKYPNADMSLNIFLPSPPVVSISEHQILATTNIDLIIDVVEGGEKIPVACISLLVCAFSTAKVVGNNLVANVGLNHFEISLKWSNIGSLHMDLIQPVVKTLVKTTLLPNANAYLQKGLPLPIVHGFMLQNTELVSSNSSIMVCTDMLWTKERNPAYLHYPYR</sequence>
<dbReference type="Gene3D" id="3.15.10.10">
    <property type="entry name" value="Bactericidal permeability-increasing protein, domain 1"/>
    <property type="match status" value="1"/>
</dbReference>
<dbReference type="Gramene" id="KGN63192">
    <property type="protein sequence ID" value="KGN63192"/>
    <property type="gene ID" value="Csa_2G408380"/>
</dbReference>
<dbReference type="STRING" id="3659.A0A0A0LQW5"/>
<evidence type="ECO:0008006" key="8">
    <source>
        <dbReference type="Google" id="ProtNLM"/>
    </source>
</evidence>
<dbReference type="GO" id="GO:0010468">
    <property type="term" value="P:regulation of gene expression"/>
    <property type="evidence" value="ECO:0007669"/>
    <property type="project" value="EnsemblPlants"/>
</dbReference>
<reference evidence="6 7" key="3">
    <citation type="journal article" date="2010" name="BMC Genomics">
        <title>Transcriptome sequencing and comparative analysis of cucumber flowers with different sex types.</title>
        <authorList>
            <person name="Guo S."/>
            <person name="Zheng Y."/>
            <person name="Joung J.G."/>
            <person name="Liu S."/>
            <person name="Zhang Z."/>
            <person name="Crasta O.R."/>
            <person name="Sobral B.W."/>
            <person name="Xu Y."/>
            <person name="Huang S."/>
            <person name="Fei Z."/>
        </authorList>
    </citation>
    <scope>NUCLEOTIDE SEQUENCE [LARGE SCALE GENOMIC DNA]</scope>
    <source>
        <strain evidence="7">cv. 9930</strain>
    </source>
</reference>
<reference evidence="6 7" key="1">
    <citation type="journal article" date="2009" name="Nat. Genet.">
        <title>The genome of the cucumber, Cucumis sativus L.</title>
        <authorList>
            <person name="Huang S."/>
            <person name="Li R."/>
            <person name="Zhang Z."/>
            <person name="Li L."/>
            <person name="Gu X."/>
            <person name="Fan W."/>
            <person name="Lucas W.J."/>
            <person name="Wang X."/>
            <person name="Xie B."/>
            <person name="Ni P."/>
            <person name="Ren Y."/>
            <person name="Zhu H."/>
            <person name="Li J."/>
            <person name="Lin K."/>
            <person name="Jin W."/>
            <person name="Fei Z."/>
            <person name="Li G."/>
            <person name="Staub J."/>
            <person name="Kilian A."/>
            <person name="van der Vossen E.A."/>
            <person name="Wu Y."/>
            <person name="Guo J."/>
            <person name="He J."/>
            <person name="Jia Z."/>
            <person name="Ren Y."/>
            <person name="Tian G."/>
            <person name="Lu Y."/>
            <person name="Ruan J."/>
            <person name="Qian W."/>
            <person name="Wang M."/>
            <person name="Huang Q."/>
            <person name="Li B."/>
            <person name="Xuan Z."/>
            <person name="Cao J."/>
            <person name="Asan"/>
            <person name="Wu Z."/>
            <person name="Zhang J."/>
            <person name="Cai Q."/>
            <person name="Bai Y."/>
            <person name="Zhao B."/>
            <person name="Han Y."/>
            <person name="Li Y."/>
            <person name="Li X."/>
            <person name="Wang S."/>
            <person name="Shi Q."/>
            <person name="Liu S."/>
            <person name="Cho W.K."/>
            <person name="Kim J.Y."/>
            <person name="Xu Y."/>
            <person name="Heller-Uszynska K."/>
            <person name="Miao H."/>
            <person name="Cheng Z."/>
            <person name="Zhang S."/>
            <person name="Wu J."/>
            <person name="Yang Y."/>
            <person name="Kang H."/>
            <person name="Li M."/>
            <person name="Liang H."/>
            <person name="Ren X."/>
            <person name="Shi Z."/>
            <person name="Wen M."/>
            <person name="Jian M."/>
            <person name="Yang H."/>
            <person name="Zhang G."/>
            <person name="Yang Z."/>
            <person name="Chen R."/>
            <person name="Liu S."/>
            <person name="Li J."/>
            <person name="Ma L."/>
            <person name="Liu H."/>
            <person name="Zhou Y."/>
            <person name="Zhao J."/>
            <person name="Fang X."/>
            <person name="Li G."/>
            <person name="Fang L."/>
            <person name="Li Y."/>
            <person name="Liu D."/>
            <person name="Zheng H."/>
            <person name="Zhang Y."/>
            <person name="Qin N."/>
            <person name="Li Z."/>
            <person name="Yang G."/>
            <person name="Yang S."/>
            <person name="Bolund L."/>
            <person name="Kristiansen K."/>
            <person name="Zheng H."/>
            <person name="Li S."/>
            <person name="Zhang X."/>
            <person name="Yang H."/>
            <person name="Wang J."/>
            <person name="Sun R."/>
            <person name="Zhang B."/>
            <person name="Jiang S."/>
            <person name="Wang J."/>
            <person name="Du Y."/>
            <person name="Li S."/>
        </authorList>
    </citation>
    <scope>NUCLEOTIDE SEQUENCE [LARGE SCALE GENOMIC DNA]</scope>
    <source>
        <strain evidence="7">cv. 9930</strain>
    </source>
</reference>
<dbReference type="SMART" id="SM00329">
    <property type="entry name" value="BPI2"/>
    <property type="match status" value="1"/>
</dbReference>
<reference evidence="6 7" key="4">
    <citation type="journal article" date="2011" name="BMC Genomics">
        <title>RNA-Seq improves annotation of protein-coding genes in the cucumber genome.</title>
        <authorList>
            <person name="Li Z."/>
            <person name="Zhang Z."/>
            <person name="Yan P."/>
            <person name="Huang S."/>
            <person name="Fei Z."/>
            <person name="Lin K."/>
        </authorList>
    </citation>
    <scope>NUCLEOTIDE SEQUENCE [LARGE SCALE GENOMIC DNA]</scope>
    <source>
        <strain evidence="7">cv. 9930</strain>
    </source>
</reference>
<dbReference type="EMBL" id="CM002923">
    <property type="protein sequence ID" value="KGN63192.1"/>
    <property type="molecule type" value="Genomic_DNA"/>
</dbReference>
<dbReference type="Pfam" id="PF01273">
    <property type="entry name" value="LBP_BPI_CETP"/>
    <property type="match status" value="1"/>
</dbReference>
<keyword evidence="3" id="KW-1015">Disulfide bond</keyword>
<reference evidence="6 7" key="2">
    <citation type="journal article" date="2009" name="PLoS ONE">
        <title>An integrated genetic and cytogenetic map of the cucumber genome.</title>
        <authorList>
            <person name="Ren Y."/>
            <person name="Zhang Z."/>
            <person name="Liu J."/>
            <person name="Staub J.E."/>
            <person name="Han Y."/>
            <person name="Cheng Z."/>
            <person name="Li X."/>
            <person name="Lu J."/>
            <person name="Miao H."/>
            <person name="Kang H."/>
            <person name="Xie B."/>
            <person name="Gu X."/>
            <person name="Wang X."/>
            <person name="Du Y."/>
            <person name="Jin W."/>
            <person name="Huang S."/>
        </authorList>
    </citation>
    <scope>NUCLEOTIDE SEQUENCE [LARGE SCALE GENOMIC DNA]</scope>
    <source>
        <strain evidence="7">cv. 9930</strain>
    </source>
</reference>
<evidence type="ECO:0000259" key="4">
    <source>
        <dbReference type="SMART" id="SM00328"/>
    </source>
</evidence>
<dbReference type="SMART" id="SM00328">
    <property type="entry name" value="BPI1"/>
    <property type="match status" value="1"/>
</dbReference>
<dbReference type="InterPro" id="IPR017943">
    <property type="entry name" value="Bactericidal_perm-incr_a/b_dom"/>
</dbReference>
<dbReference type="OrthoDB" id="10255543at2759"/>
<gene>
    <name evidence="6" type="ORF">Csa_2G408380</name>
</gene>
<dbReference type="PIRSF" id="PIRSF002417">
    <property type="entry name" value="Lipid_binding_protein"/>
    <property type="match status" value="1"/>
</dbReference>
<evidence type="ECO:0000256" key="2">
    <source>
        <dbReference type="ARBA" id="ARBA00060933"/>
    </source>
</evidence>
<dbReference type="Gene3D" id="3.15.20.10">
    <property type="entry name" value="Bactericidal permeability-increasing protein, domain 2"/>
    <property type="match status" value="1"/>
</dbReference>
<evidence type="ECO:0000256" key="1">
    <source>
        <dbReference type="ARBA" id="ARBA00023180"/>
    </source>
</evidence>
<dbReference type="InterPro" id="IPR030675">
    <property type="entry name" value="BPI/LBP"/>
</dbReference>
<dbReference type="InterPro" id="IPR001124">
    <property type="entry name" value="Lipid-bd_serum_glycop_C"/>
</dbReference>
<dbReference type="InterPro" id="IPR017942">
    <property type="entry name" value="Lipid-bd_serum_glycop_N"/>
</dbReference>
<feature type="domain" description="Lipid-binding serum glycoprotein N-terminal" evidence="4">
    <location>
        <begin position="73"/>
        <end position="298"/>
    </location>
</feature>
<dbReference type="SUPFAM" id="SSF55394">
    <property type="entry name" value="Bactericidal permeability-increasing protein, BPI"/>
    <property type="match status" value="2"/>
</dbReference>
<evidence type="ECO:0000313" key="7">
    <source>
        <dbReference type="Proteomes" id="UP000029981"/>
    </source>
</evidence>
<accession>A0A0A0LQW5</accession>
<dbReference type="Pfam" id="PF02886">
    <property type="entry name" value="LBP_BPI_CETP_C"/>
    <property type="match status" value="1"/>
</dbReference>
<comment type="similarity">
    <text evidence="2">Belongs to the BPI/LBP/Plunc superfamily. BPI/LBP (TC 1.C.40) family.</text>
</comment>
<organism evidence="6 7">
    <name type="scientific">Cucumis sativus</name>
    <name type="common">Cucumber</name>
    <dbReference type="NCBI Taxonomy" id="3659"/>
    <lineage>
        <taxon>Eukaryota</taxon>
        <taxon>Viridiplantae</taxon>
        <taxon>Streptophyta</taxon>
        <taxon>Embryophyta</taxon>
        <taxon>Tracheophyta</taxon>
        <taxon>Spermatophyta</taxon>
        <taxon>Magnoliopsida</taxon>
        <taxon>eudicotyledons</taxon>
        <taxon>Gunneridae</taxon>
        <taxon>Pentapetalae</taxon>
        <taxon>rosids</taxon>
        <taxon>fabids</taxon>
        <taxon>Cucurbitales</taxon>
        <taxon>Cucurbitaceae</taxon>
        <taxon>Benincaseae</taxon>
        <taxon>Cucumis</taxon>
    </lineage>
</organism>
<dbReference type="GO" id="GO:1903409">
    <property type="term" value="P:reactive oxygen species biosynthetic process"/>
    <property type="evidence" value="ECO:0000318"/>
    <property type="project" value="GO_Central"/>
</dbReference>
<dbReference type="eggNOG" id="KOG4160">
    <property type="taxonomic scope" value="Eukaryota"/>
</dbReference>
<keyword evidence="7" id="KW-1185">Reference proteome</keyword>
<dbReference type="AlphaFoldDB" id="A0A0A0LQW5"/>
<dbReference type="OMA" id="WKARKRF"/>
<dbReference type="Proteomes" id="UP000029981">
    <property type="component" value="Chromosome 2"/>
</dbReference>
<keyword evidence="1" id="KW-0325">Glycoprotein</keyword>
<dbReference type="GO" id="GO:0001530">
    <property type="term" value="F:lipopolysaccharide binding"/>
    <property type="evidence" value="ECO:0000318"/>
    <property type="project" value="GO_Central"/>
</dbReference>
<protein>
    <recommendedName>
        <fullName evidence="8">Lipid-binding serum glycoprotein C-terminal domain-containing protein</fullName>
    </recommendedName>
</protein>
<dbReference type="InterPro" id="IPR045897">
    <property type="entry name" value="BPI/LBP_pln"/>
</dbReference>
<proteinExistence type="inferred from homology"/>
<dbReference type="FunFam" id="3.15.10.10:FF:000001">
    <property type="entry name" value="phospholipid transfer protein-like"/>
    <property type="match status" value="1"/>
</dbReference>